<feature type="region of interest" description="Disordered" evidence="11">
    <location>
        <begin position="468"/>
        <end position="536"/>
    </location>
</feature>
<feature type="region of interest" description="Disordered" evidence="11">
    <location>
        <begin position="345"/>
        <end position="383"/>
    </location>
</feature>
<feature type="region of interest" description="Disordered" evidence="11">
    <location>
        <begin position="423"/>
        <end position="449"/>
    </location>
</feature>
<feature type="compositionally biased region" description="Gly residues" evidence="11">
    <location>
        <begin position="212"/>
        <end position="221"/>
    </location>
</feature>
<dbReference type="GeneID" id="101857739"/>
<evidence type="ECO:0000256" key="2">
    <source>
        <dbReference type="ARBA" id="ARBA00004246"/>
    </source>
</evidence>
<keyword evidence="3" id="KW-0963">Cytoplasm</keyword>
<dbReference type="Proteomes" id="UP000694888">
    <property type="component" value="Unplaced"/>
</dbReference>
<evidence type="ECO:0000256" key="8">
    <source>
        <dbReference type="ARBA" id="ARBA00023038"/>
    </source>
</evidence>
<evidence type="ECO:0000256" key="7">
    <source>
        <dbReference type="ARBA" id="ARBA00022949"/>
    </source>
</evidence>
<feature type="compositionally biased region" description="Polar residues" evidence="11">
    <location>
        <begin position="237"/>
        <end position="248"/>
    </location>
</feature>
<evidence type="ECO:0000256" key="3">
    <source>
        <dbReference type="ARBA" id="ARBA00022490"/>
    </source>
</evidence>
<dbReference type="InterPro" id="IPR047075">
    <property type="entry name" value="Paxillin_TGFB1I1_LIM_dom1"/>
</dbReference>
<evidence type="ECO:0000256" key="11">
    <source>
        <dbReference type="SAM" id="MobiDB-lite"/>
    </source>
</evidence>
<feature type="region of interest" description="Disordered" evidence="11">
    <location>
        <begin position="236"/>
        <end position="264"/>
    </location>
</feature>
<dbReference type="InterPro" id="IPR001781">
    <property type="entry name" value="Znf_LIM"/>
</dbReference>
<feature type="domain" description="LIM zinc-binding" evidence="12">
    <location>
        <begin position="620"/>
        <end position="677"/>
    </location>
</feature>
<feature type="domain" description="LIM zinc-binding" evidence="12">
    <location>
        <begin position="560"/>
        <end position="619"/>
    </location>
</feature>
<feature type="compositionally biased region" description="Low complexity" evidence="11">
    <location>
        <begin position="82"/>
        <end position="96"/>
    </location>
</feature>
<feature type="domain" description="LIM zinc-binding" evidence="12">
    <location>
        <begin position="738"/>
        <end position="795"/>
    </location>
</feature>
<dbReference type="RefSeq" id="XP_005105066.2">
    <property type="nucleotide sequence ID" value="XM_005105009.3"/>
</dbReference>
<evidence type="ECO:0000256" key="4">
    <source>
        <dbReference type="ARBA" id="ARBA00022723"/>
    </source>
</evidence>
<accession>A0ABM0JZB0</accession>
<dbReference type="Pfam" id="PF03535">
    <property type="entry name" value="Paxillin"/>
    <property type="match status" value="1"/>
</dbReference>
<evidence type="ECO:0000313" key="14">
    <source>
        <dbReference type="RefSeq" id="XP_005105066.2"/>
    </source>
</evidence>
<keyword evidence="4 10" id="KW-0479">Metal-binding</keyword>
<protein>
    <submittedName>
        <fullName evidence="14">Paxillin isoform X1</fullName>
    </submittedName>
</protein>
<name>A0ABM0JZB0_APLCA</name>
<keyword evidence="9" id="KW-0206">Cytoskeleton</keyword>
<dbReference type="CDD" id="cd09411">
    <property type="entry name" value="LIM4_Paxillin"/>
    <property type="match status" value="1"/>
</dbReference>
<evidence type="ECO:0000256" key="9">
    <source>
        <dbReference type="ARBA" id="ARBA00023212"/>
    </source>
</evidence>
<keyword evidence="5" id="KW-0677">Repeat</keyword>
<feature type="compositionally biased region" description="Low complexity" evidence="11">
    <location>
        <begin position="115"/>
        <end position="134"/>
    </location>
</feature>
<gene>
    <name evidence="14" type="primary">LOC101857739</name>
</gene>
<dbReference type="Gene3D" id="2.10.110.10">
    <property type="entry name" value="Cysteine Rich Protein"/>
    <property type="match status" value="4"/>
</dbReference>
<evidence type="ECO:0000256" key="5">
    <source>
        <dbReference type="ARBA" id="ARBA00022737"/>
    </source>
</evidence>
<comment type="subcellular location">
    <subcellularLocation>
        <location evidence="2">Cell junction</location>
        <location evidence="2">Focal adhesion</location>
    </subcellularLocation>
    <subcellularLocation>
        <location evidence="1">Cytoplasm</location>
        <location evidence="1">Cytoskeleton</location>
    </subcellularLocation>
</comment>
<keyword evidence="13" id="KW-1185">Reference proteome</keyword>
<feature type="compositionally biased region" description="Low complexity" evidence="11">
    <location>
        <begin position="485"/>
        <end position="534"/>
    </location>
</feature>
<evidence type="ECO:0000256" key="1">
    <source>
        <dbReference type="ARBA" id="ARBA00004245"/>
    </source>
</evidence>
<feature type="compositionally biased region" description="Low complexity" evidence="11">
    <location>
        <begin position="431"/>
        <end position="449"/>
    </location>
</feature>
<dbReference type="Pfam" id="PF00412">
    <property type="entry name" value="LIM"/>
    <property type="match status" value="4"/>
</dbReference>
<dbReference type="PANTHER" id="PTHR24216">
    <property type="entry name" value="PAXILLIN-RELATED"/>
    <property type="match status" value="1"/>
</dbReference>
<feature type="compositionally biased region" description="Pro residues" evidence="11">
    <location>
        <begin position="249"/>
        <end position="259"/>
    </location>
</feature>
<evidence type="ECO:0000256" key="10">
    <source>
        <dbReference type="PROSITE-ProRule" id="PRU00125"/>
    </source>
</evidence>
<evidence type="ECO:0000313" key="13">
    <source>
        <dbReference type="Proteomes" id="UP000694888"/>
    </source>
</evidence>
<dbReference type="CDD" id="cd09338">
    <property type="entry name" value="LIM3_Paxillin_like"/>
    <property type="match status" value="1"/>
</dbReference>
<dbReference type="PROSITE" id="PS00478">
    <property type="entry name" value="LIM_DOMAIN_1"/>
    <property type="match status" value="2"/>
</dbReference>
<dbReference type="PANTHER" id="PTHR24216:SF8">
    <property type="entry name" value="PAXILLIN, ISOFORM F"/>
    <property type="match status" value="1"/>
</dbReference>
<feature type="compositionally biased region" description="Low complexity" evidence="11">
    <location>
        <begin position="144"/>
        <end position="160"/>
    </location>
</feature>
<keyword evidence="8 10" id="KW-0440">LIM domain</keyword>
<feature type="domain" description="LIM zinc-binding" evidence="12">
    <location>
        <begin position="678"/>
        <end position="737"/>
    </location>
</feature>
<dbReference type="PROSITE" id="PS50023">
    <property type="entry name" value="LIM_DOMAIN_2"/>
    <property type="match status" value="4"/>
</dbReference>
<dbReference type="CDD" id="cd09336">
    <property type="entry name" value="LIM1_Paxillin_like"/>
    <property type="match status" value="1"/>
</dbReference>
<dbReference type="CDD" id="cd09337">
    <property type="entry name" value="LIM2_Paxillin_like"/>
    <property type="match status" value="1"/>
</dbReference>
<evidence type="ECO:0000256" key="6">
    <source>
        <dbReference type="ARBA" id="ARBA00022833"/>
    </source>
</evidence>
<organism evidence="13 14">
    <name type="scientific">Aplysia californica</name>
    <name type="common">California sea hare</name>
    <dbReference type="NCBI Taxonomy" id="6500"/>
    <lineage>
        <taxon>Eukaryota</taxon>
        <taxon>Metazoa</taxon>
        <taxon>Spiralia</taxon>
        <taxon>Lophotrochozoa</taxon>
        <taxon>Mollusca</taxon>
        <taxon>Gastropoda</taxon>
        <taxon>Heterobranchia</taxon>
        <taxon>Euthyneura</taxon>
        <taxon>Tectipleura</taxon>
        <taxon>Aplysiida</taxon>
        <taxon>Aplysioidea</taxon>
        <taxon>Aplysiidae</taxon>
        <taxon>Aplysia</taxon>
    </lineage>
</organism>
<keyword evidence="6 10" id="KW-0862">Zinc</keyword>
<proteinExistence type="predicted"/>
<sequence>MQNEAVQQNEKVDQGLLDQVHVNDAFSDHTSGPADTVVDDDYKKRVMEDLDALLADLQNTTANISSYQHAQARPYQQPLPPQQQQLYQQQQQQQQYFQERGSNGGGNNNNYLIEQQQQQQQQDQYPYSSQSYSSHPPNGRSIDPYQHYQQQNQPQQNQYYELDSRSQSQHSLDYSLIGGGGSSVEGSRHDDLSSALRSPEGRGPPSFPPPGQGQGYPGAGQGQEVNPLVVTVKRRSYNSSDEQHSGSSTPPPLPPPPPSDVLDSLAYGREQDQPIYEPQTFHVREATPSEAHPGVTRRQPQQQHQVVEEERAQLRPHRMSALSNNLSELDQLLQDLNSAQFMAEVDRKSSGPVNDGPAVNGVDGNRQPPPPVAPKPALTRPGQRTSVDNLLDELEGTGPPPGKFPVDPHYQELSTVSINHSQQAGYVGAPSSSSASSSSSYQQAQTASTATKELDELMMSLSEFKLQNKQDGSSAADNDGEPAYAKPVKSRSVSSASPTSPHPHPQSQMMQQQQQQQQQQQHQQQQQQQQVPQQNGQLESMLGDLQSDMNRQGVNIKQKGVCAACNKPIVGQVIAALGRTWHVEHFVCAHCEEPLGTRNFYERDSLAYCETDYHHLFAPRCAYCNGPIVDKCITALEKMWHPEHFFCAQCGRLFGEEDFHEKNGKAYCKDDYFQMFAPKCGGCAQPIMENYISALNRQWHTECFVCWECRATFGSGSFFDYEGLPYCETHYHAKKGSLCASCEKPITGRCITAMFKKFHPEHFVCAFCLKQLNKGTFKEQNDKPYCHPCFVKLFG</sequence>
<keyword evidence="7" id="KW-0965">Cell junction</keyword>
<reference evidence="14" key="1">
    <citation type="submission" date="2025-08" db="UniProtKB">
        <authorList>
            <consortium name="RefSeq"/>
        </authorList>
    </citation>
    <scope>IDENTIFICATION</scope>
</reference>
<feature type="region of interest" description="Disordered" evidence="11">
    <location>
        <begin position="68"/>
        <end position="223"/>
    </location>
</feature>
<dbReference type="SMART" id="SM00132">
    <property type="entry name" value="LIM"/>
    <property type="match status" value="4"/>
</dbReference>
<dbReference type="InterPro" id="IPR001904">
    <property type="entry name" value="Paxillin_Lim_dom4"/>
</dbReference>
<evidence type="ECO:0000259" key="12">
    <source>
        <dbReference type="PROSITE" id="PS50023"/>
    </source>
</evidence>
<dbReference type="SUPFAM" id="SSF57716">
    <property type="entry name" value="Glucocorticoid receptor-like (DNA-binding domain)"/>
    <property type="match status" value="5"/>
</dbReference>